<feature type="region of interest" description="Disordered" evidence="1">
    <location>
        <begin position="13"/>
        <end position="122"/>
    </location>
</feature>
<evidence type="ECO:0000313" key="2">
    <source>
        <dbReference type="EMBL" id="GAA0260575.1"/>
    </source>
</evidence>
<dbReference type="EMBL" id="BAAAFO010000004">
    <property type="protein sequence ID" value="GAA0260575.1"/>
    <property type="molecule type" value="Genomic_DNA"/>
</dbReference>
<feature type="compositionally biased region" description="Polar residues" evidence="1">
    <location>
        <begin position="107"/>
        <end position="120"/>
    </location>
</feature>
<evidence type="ECO:0008006" key="4">
    <source>
        <dbReference type="Google" id="ProtNLM"/>
    </source>
</evidence>
<comment type="caution">
    <text evidence="2">The sequence shown here is derived from an EMBL/GenBank/DDBJ whole genome shotgun (WGS) entry which is preliminary data.</text>
</comment>
<name>A0ABP3EDV7_9GAMM</name>
<organism evidence="2 3">
    <name type="scientific">Rhodanobacter caeni</name>
    <dbReference type="NCBI Taxonomy" id="657654"/>
    <lineage>
        <taxon>Bacteria</taxon>
        <taxon>Pseudomonadati</taxon>
        <taxon>Pseudomonadota</taxon>
        <taxon>Gammaproteobacteria</taxon>
        <taxon>Lysobacterales</taxon>
        <taxon>Rhodanobacteraceae</taxon>
        <taxon>Rhodanobacter</taxon>
    </lineage>
</organism>
<dbReference type="Proteomes" id="UP001500657">
    <property type="component" value="Unassembled WGS sequence"/>
</dbReference>
<feature type="compositionally biased region" description="Acidic residues" evidence="1">
    <location>
        <begin position="41"/>
        <end position="60"/>
    </location>
</feature>
<sequence>MGAEAIEAIEKNFASGDARVAETVPDQPAEQEESAASVSDAEQETEQVEGDEHEEGEQPESGDKPKKKPGVHIRIGELTREKYEAKREAEQERREKEALKAQLLALTGQQNATHQPTQGADSPLTLEAFDFDQEKFLAALAERKAQEIFRKTEEERTKADAQRKQQETEAEFKKRADAFANDHDDFYEVVFGNQALPISETMAEVIKASENGPALAYHLGQHPDEAATIAQMPPYAAGAALARLEDRLIAPKTPSQPAQITRAPPVANRVSAAAPGVKTMEDMADHIAAVREKARR</sequence>
<protein>
    <recommendedName>
        <fullName evidence="4">Scaffolding protein</fullName>
    </recommendedName>
</protein>
<evidence type="ECO:0000313" key="3">
    <source>
        <dbReference type="Proteomes" id="UP001500657"/>
    </source>
</evidence>
<reference evidence="3" key="1">
    <citation type="journal article" date="2019" name="Int. J. Syst. Evol. Microbiol.">
        <title>The Global Catalogue of Microorganisms (GCM) 10K type strain sequencing project: providing services to taxonomists for standard genome sequencing and annotation.</title>
        <authorList>
            <consortium name="The Broad Institute Genomics Platform"/>
            <consortium name="The Broad Institute Genome Sequencing Center for Infectious Disease"/>
            <person name="Wu L."/>
            <person name="Ma J."/>
        </authorList>
    </citation>
    <scope>NUCLEOTIDE SEQUENCE [LARGE SCALE GENOMIC DNA]</scope>
    <source>
        <strain evidence="3">JCM 16242</strain>
    </source>
</reference>
<dbReference type="RefSeq" id="WP_343883365.1">
    <property type="nucleotide sequence ID" value="NZ_BAAAFO010000004.1"/>
</dbReference>
<evidence type="ECO:0000256" key="1">
    <source>
        <dbReference type="SAM" id="MobiDB-lite"/>
    </source>
</evidence>
<proteinExistence type="predicted"/>
<feature type="region of interest" description="Disordered" evidence="1">
    <location>
        <begin position="149"/>
        <end position="175"/>
    </location>
</feature>
<gene>
    <name evidence="2" type="ORF">GCM10009126_27520</name>
</gene>
<accession>A0ABP3EDV7</accession>
<feature type="compositionally biased region" description="Basic and acidic residues" evidence="1">
    <location>
        <begin position="74"/>
        <end position="99"/>
    </location>
</feature>
<keyword evidence="3" id="KW-1185">Reference proteome</keyword>